<dbReference type="Pfam" id="PF13524">
    <property type="entry name" value="Glyco_trans_1_2"/>
    <property type="match status" value="1"/>
</dbReference>
<evidence type="ECO:0000259" key="1">
    <source>
        <dbReference type="Pfam" id="PF13524"/>
    </source>
</evidence>
<gene>
    <name evidence="2" type="ORF">SAMN05192586_10734</name>
</gene>
<protein>
    <recommendedName>
        <fullName evidence="1">Spore protein YkvP/CgeB glycosyl transferase-like domain-containing protein</fullName>
    </recommendedName>
</protein>
<evidence type="ECO:0000313" key="3">
    <source>
        <dbReference type="Proteomes" id="UP000199355"/>
    </source>
</evidence>
<accession>A0A1G7LUP1</accession>
<feature type="domain" description="Spore protein YkvP/CgeB glycosyl transferase-like" evidence="1">
    <location>
        <begin position="412"/>
        <end position="554"/>
    </location>
</feature>
<reference evidence="3" key="1">
    <citation type="submission" date="2016-10" db="EMBL/GenBank/DDBJ databases">
        <authorList>
            <person name="Varghese N."/>
            <person name="Submissions S."/>
        </authorList>
    </citation>
    <scope>NUCLEOTIDE SEQUENCE [LARGE SCALE GENOMIC DNA]</scope>
    <source>
        <strain evidence="3">KHC7</strain>
    </source>
</reference>
<organism evidence="2 3">
    <name type="scientific">Desulfovibrio legallii</name>
    <dbReference type="NCBI Taxonomy" id="571438"/>
    <lineage>
        <taxon>Bacteria</taxon>
        <taxon>Pseudomonadati</taxon>
        <taxon>Thermodesulfobacteriota</taxon>
        <taxon>Desulfovibrionia</taxon>
        <taxon>Desulfovibrionales</taxon>
        <taxon>Desulfovibrionaceae</taxon>
        <taxon>Desulfovibrio</taxon>
    </lineage>
</organism>
<dbReference type="Proteomes" id="UP000199355">
    <property type="component" value="Unassembled WGS sequence"/>
</dbReference>
<dbReference type="AlphaFoldDB" id="A0A1G7LUP1"/>
<dbReference type="STRING" id="571438.SAMN05192586_10734"/>
<dbReference type="EMBL" id="FNBX01000007">
    <property type="protein sequence ID" value="SDF53096.1"/>
    <property type="molecule type" value="Genomic_DNA"/>
</dbReference>
<keyword evidence="3" id="KW-1185">Reference proteome</keyword>
<dbReference type="RefSeq" id="WP_092153405.1">
    <property type="nucleotide sequence ID" value="NZ_FNBX01000007.1"/>
</dbReference>
<evidence type="ECO:0000313" key="2">
    <source>
        <dbReference type="EMBL" id="SDF53096.1"/>
    </source>
</evidence>
<proteinExistence type="predicted"/>
<name>A0A1G7LUP1_9BACT</name>
<dbReference type="OrthoDB" id="9179708at2"/>
<dbReference type="InterPro" id="IPR055259">
    <property type="entry name" value="YkvP/CgeB_Glyco_trans-like"/>
</dbReference>
<sequence length="566" mass="61310">MPSASPALGRVRLPDHTGAPIHLSSSPQAWECRGQGQAVLLLGLGPDRPQDLPFAREASTVFWLEAAAVKRALEACAPEAAAARRSLPPHWREVSPRAAVALAPRCRCCFYLPGLRLAPDFWGPLLGRVDAALVAATAEPLLLPAWAARQAGLAPGPARAFSDAPDQDGEGLGAVLLPGADNQLLHAELRQACAACGYGPVLTRLPRPDPERNARGTRAADAFAAAWRDLLPAQKPAMLLSVNLRGLDPEGRVFHLCRALGIPVGVWFVDNPWHVLSALRLPWWRGAHLFVTDPGFMPDLRAQGAQSVSYLPLAAAPHMWRGADDDLPELTAPPLFVGRSAFPEKDRFFAAARLPQAAGEEAAALLQQSRGPTDAPHFFWWQRSLGLRAPWPGNDVRRAGLGAERCSLANRAHWLKAAGAEGGGLRVVGDGGWRALLPEAEILPPVDYYTQLSGLYAAAAAVLNVTSLLLPHSLSQRHFDVWAAGGLLLSDATQGLDLFPRELTEPIALRGPEDFPRRLAELRARPQEARDLRLAWRRHLRARHSYTQRVRRIAEVLGAPLPPPQP</sequence>